<evidence type="ECO:0000256" key="3">
    <source>
        <dbReference type="ARBA" id="ARBA00022741"/>
    </source>
</evidence>
<evidence type="ECO:0000256" key="5">
    <source>
        <dbReference type="ARBA" id="ARBA00022840"/>
    </source>
</evidence>
<dbReference type="EMBL" id="KZ084126">
    <property type="protein sequence ID" value="OSC99553.1"/>
    <property type="molecule type" value="Genomic_DNA"/>
</dbReference>
<evidence type="ECO:0000313" key="8">
    <source>
        <dbReference type="Proteomes" id="UP000193067"/>
    </source>
</evidence>
<sequence length="319" mass="35246">MPVLIGSAKYLLHPVPHDTLTTIINASKPKLFDLSDAHCSGYAVQLTVDLKKEHKLGKAGGFKTAHPAVIHVDQQTLKDIGPDSILSHPNVAAKRCFFRQDSIVSGTYKTGIQRYAQKDELPKMAVEANCIYWASALMDLVYSFIDKVLASKELTDEDLAAQGLTIPRMRFVHAALAVPVDDQVAPIYLLEELIREPFIKFIVNNSVEPSAAVASNKEHYNIALFLCCAQHVQYVTTGKMAMVSDFQGNRTLLTDPQIMTTQQFAFNFADGNLPRILNQFATSHKCNKFCKLLDLTDLQEDMGAGANEDLQASKESSSE</sequence>
<dbReference type="Proteomes" id="UP000193067">
    <property type="component" value="Unassembled WGS sequence"/>
</dbReference>
<dbReference type="PROSITE" id="PS51158">
    <property type="entry name" value="ALPHA_KINASE"/>
    <property type="match status" value="1"/>
</dbReference>
<keyword evidence="3" id="KW-0547">Nucleotide-binding</keyword>
<dbReference type="InterPro" id="IPR011009">
    <property type="entry name" value="Kinase-like_dom_sf"/>
</dbReference>
<keyword evidence="5" id="KW-0067">ATP-binding</keyword>
<dbReference type="InterPro" id="IPR051852">
    <property type="entry name" value="Alpha-type_PK"/>
</dbReference>
<dbReference type="STRING" id="1353009.A0A1Y2IG08"/>
<dbReference type="GO" id="GO:0004674">
    <property type="term" value="F:protein serine/threonine kinase activity"/>
    <property type="evidence" value="ECO:0007669"/>
    <property type="project" value="UniProtKB-KW"/>
</dbReference>
<dbReference type="GO" id="GO:0005524">
    <property type="term" value="F:ATP binding"/>
    <property type="evidence" value="ECO:0007669"/>
    <property type="project" value="UniProtKB-KW"/>
</dbReference>
<gene>
    <name evidence="7" type="ORF">PYCCODRAFT_1372885</name>
</gene>
<keyword evidence="8" id="KW-1185">Reference proteome</keyword>
<organism evidence="7 8">
    <name type="scientific">Trametes coccinea (strain BRFM310)</name>
    <name type="common">Pycnoporus coccineus</name>
    <dbReference type="NCBI Taxonomy" id="1353009"/>
    <lineage>
        <taxon>Eukaryota</taxon>
        <taxon>Fungi</taxon>
        <taxon>Dikarya</taxon>
        <taxon>Basidiomycota</taxon>
        <taxon>Agaricomycotina</taxon>
        <taxon>Agaricomycetes</taxon>
        <taxon>Polyporales</taxon>
        <taxon>Polyporaceae</taxon>
        <taxon>Trametes</taxon>
    </lineage>
</organism>
<name>A0A1Y2IG08_TRAC3</name>
<dbReference type="Pfam" id="PF02816">
    <property type="entry name" value="Alpha_kinase"/>
    <property type="match status" value="1"/>
</dbReference>
<accession>A0A1Y2IG08</accession>
<keyword evidence="1" id="KW-0723">Serine/threonine-protein kinase</keyword>
<dbReference type="PANTHER" id="PTHR45992:SF2">
    <property type="entry name" value="EUKARYOTIC ELONGATION FACTOR 2 KINASE"/>
    <property type="match status" value="1"/>
</dbReference>
<dbReference type="Gene3D" id="3.20.200.10">
    <property type="entry name" value="MHCK/EF2 kinase"/>
    <property type="match status" value="1"/>
</dbReference>
<feature type="domain" description="Alpha-type protein kinase" evidence="6">
    <location>
        <begin position="31"/>
        <end position="298"/>
    </location>
</feature>
<protein>
    <submittedName>
        <fullName evidence="7">Kinase-like protein</fullName>
    </submittedName>
</protein>
<keyword evidence="4 7" id="KW-0418">Kinase</keyword>
<evidence type="ECO:0000259" key="6">
    <source>
        <dbReference type="PROSITE" id="PS51158"/>
    </source>
</evidence>
<proteinExistence type="predicted"/>
<dbReference type="PANTHER" id="PTHR45992">
    <property type="entry name" value="EUKARYOTIC ELONGATION FACTOR 2 KINASE-RELATED"/>
    <property type="match status" value="1"/>
</dbReference>
<dbReference type="AlphaFoldDB" id="A0A1Y2IG08"/>
<dbReference type="SUPFAM" id="SSF56112">
    <property type="entry name" value="Protein kinase-like (PK-like)"/>
    <property type="match status" value="1"/>
</dbReference>
<dbReference type="GO" id="GO:0031037">
    <property type="term" value="P:myosin II filament disassembly"/>
    <property type="evidence" value="ECO:0007669"/>
    <property type="project" value="TreeGrafter"/>
</dbReference>
<reference evidence="7 8" key="1">
    <citation type="journal article" date="2015" name="Biotechnol. Biofuels">
        <title>Enhanced degradation of softwood versus hardwood by the white-rot fungus Pycnoporus coccineus.</title>
        <authorList>
            <person name="Couturier M."/>
            <person name="Navarro D."/>
            <person name="Chevret D."/>
            <person name="Henrissat B."/>
            <person name="Piumi F."/>
            <person name="Ruiz-Duenas F.J."/>
            <person name="Martinez A.T."/>
            <person name="Grigoriev I.V."/>
            <person name="Riley R."/>
            <person name="Lipzen A."/>
            <person name="Berrin J.G."/>
            <person name="Master E.R."/>
            <person name="Rosso M.N."/>
        </authorList>
    </citation>
    <scope>NUCLEOTIDE SEQUENCE [LARGE SCALE GENOMIC DNA]</scope>
    <source>
        <strain evidence="7 8">BRFM310</strain>
    </source>
</reference>
<keyword evidence="2" id="KW-0808">Transferase</keyword>
<dbReference type="SMART" id="SM00811">
    <property type="entry name" value="Alpha_kinase"/>
    <property type="match status" value="1"/>
</dbReference>
<dbReference type="OrthoDB" id="301415at2759"/>
<evidence type="ECO:0000256" key="4">
    <source>
        <dbReference type="ARBA" id="ARBA00022777"/>
    </source>
</evidence>
<evidence type="ECO:0000256" key="1">
    <source>
        <dbReference type="ARBA" id="ARBA00022527"/>
    </source>
</evidence>
<evidence type="ECO:0000256" key="2">
    <source>
        <dbReference type="ARBA" id="ARBA00022679"/>
    </source>
</evidence>
<dbReference type="GO" id="GO:1903013">
    <property type="term" value="P:response to differentiation-inducing factor 1"/>
    <property type="evidence" value="ECO:0007669"/>
    <property type="project" value="TreeGrafter"/>
</dbReference>
<dbReference type="InterPro" id="IPR004166">
    <property type="entry name" value="a-kinase_dom"/>
</dbReference>
<evidence type="ECO:0000313" key="7">
    <source>
        <dbReference type="EMBL" id="OSC99553.1"/>
    </source>
</evidence>